<dbReference type="AlphaFoldDB" id="A0A556MSV1"/>
<protein>
    <submittedName>
        <fullName evidence="1">Uncharacterized protein</fullName>
    </submittedName>
</protein>
<evidence type="ECO:0000313" key="2">
    <source>
        <dbReference type="Proteomes" id="UP000318733"/>
    </source>
</evidence>
<dbReference type="OrthoDB" id="799525at2"/>
<dbReference type="EMBL" id="VLPK01000001">
    <property type="protein sequence ID" value="TSJ43031.1"/>
    <property type="molecule type" value="Genomic_DNA"/>
</dbReference>
<organism evidence="1 2">
    <name type="scientific">Mucilaginibacter corticis</name>
    <dbReference type="NCBI Taxonomy" id="2597670"/>
    <lineage>
        <taxon>Bacteria</taxon>
        <taxon>Pseudomonadati</taxon>
        <taxon>Bacteroidota</taxon>
        <taxon>Sphingobacteriia</taxon>
        <taxon>Sphingobacteriales</taxon>
        <taxon>Sphingobacteriaceae</taxon>
        <taxon>Mucilaginibacter</taxon>
    </lineage>
</organism>
<evidence type="ECO:0000313" key="1">
    <source>
        <dbReference type="EMBL" id="TSJ43031.1"/>
    </source>
</evidence>
<proteinExistence type="predicted"/>
<dbReference type="Proteomes" id="UP000318733">
    <property type="component" value="Unassembled WGS sequence"/>
</dbReference>
<gene>
    <name evidence="1" type="ORF">FO440_02240</name>
</gene>
<dbReference type="RefSeq" id="WP_144246596.1">
    <property type="nucleotide sequence ID" value="NZ_VLPK01000001.1"/>
</dbReference>
<comment type="caution">
    <text evidence="1">The sequence shown here is derived from an EMBL/GenBank/DDBJ whole genome shotgun (WGS) entry which is preliminary data.</text>
</comment>
<keyword evidence="2" id="KW-1185">Reference proteome</keyword>
<name>A0A556MSV1_9SPHI</name>
<reference evidence="1 2" key="1">
    <citation type="submission" date="2019-07" db="EMBL/GenBank/DDBJ databases">
        <authorList>
            <person name="Huq M.A."/>
        </authorList>
    </citation>
    <scope>NUCLEOTIDE SEQUENCE [LARGE SCALE GENOMIC DNA]</scope>
    <source>
        <strain evidence="1 2">MAH-19</strain>
    </source>
</reference>
<accession>A0A556MSV1</accession>
<sequence length="62" mass="6782">MLLLILKIAVLLAVIIIPLRPDKKKAKKSVPLVIDSDTSDASYAINENGALEKIRKHSLTDS</sequence>